<accession>A0A382UMY8</accession>
<dbReference type="GO" id="GO:0009244">
    <property type="term" value="P:lipopolysaccharide core region biosynthetic process"/>
    <property type="evidence" value="ECO:0007669"/>
    <property type="project" value="TreeGrafter"/>
</dbReference>
<reference evidence="3" key="1">
    <citation type="submission" date="2018-05" db="EMBL/GenBank/DDBJ databases">
        <authorList>
            <person name="Lanie J.A."/>
            <person name="Ng W.-L."/>
            <person name="Kazmierczak K.M."/>
            <person name="Andrzejewski T.M."/>
            <person name="Davidsen T.M."/>
            <person name="Wayne K.J."/>
            <person name="Tettelin H."/>
            <person name="Glass J.I."/>
            <person name="Rusch D."/>
            <person name="Podicherti R."/>
            <person name="Tsui H.-C.T."/>
            <person name="Winkler M.E."/>
        </authorList>
    </citation>
    <scope>NUCLEOTIDE SEQUENCE</scope>
</reference>
<dbReference type="Pfam" id="PF01075">
    <property type="entry name" value="Glyco_transf_9"/>
    <property type="match status" value="1"/>
</dbReference>
<proteinExistence type="predicted"/>
<dbReference type="InterPro" id="IPR002201">
    <property type="entry name" value="Glyco_trans_9"/>
</dbReference>
<dbReference type="PANTHER" id="PTHR30160">
    <property type="entry name" value="TETRAACYLDISACCHARIDE 4'-KINASE-RELATED"/>
    <property type="match status" value="1"/>
</dbReference>
<protein>
    <submittedName>
        <fullName evidence="3">Uncharacterized protein</fullName>
    </submittedName>
</protein>
<evidence type="ECO:0000256" key="2">
    <source>
        <dbReference type="ARBA" id="ARBA00022679"/>
    </source>
</evidence>
<feature type="non-terminal residue" evidence="3">
    <location>
        <position position="1"/>
    </location>
</feature>
<keyword evidence="1" id="KW-0328">Glycosyltransferase</keyword>
<dbReference type="SUPFAM" id="SSF53756">
    <property type="entry name" value="UDP-Glycosyltransferase/glycogen phosphorylase"/>
    <property type="match status" value="1"/>
</dbReference>
<feature type="non-terminal residue" evidence="3">
    <location>
        <position position="228"/>
    </location>
</feature>
<dbReference type="Gene3D" id="3.40.50.2000">
    <property type="entry name" value="Glycogen Phosphorylase B"/>
    <property type="match status" value="2"/>
</dbReference>
<evidence type="ECO:0000256" key="1">
    <source>
        <dbReference type="ARBA" id="ARBA00022676"/>
    </source>
</evidence>
<name>A0A382UMY8_9ZZZZ</name>
<evidence type="ECO:0000313" key="3">
    <source>
        <dbReference type="EMBL" id="SVD35051.1"/>
    </source>
</evidence>
<dbReference type="GO" id="GO:0008713">
    <property type="term" value="F:ADP-heptose-lipopolysaccharide heptosyltransferase activity"/>
    <property type="evidence" value="ECO:0007669"/>
    <property type="project" value="TreeGrafter"/>
</dbReference>
<dbReference type="AlphaFoldDB" id="A0A382UMY8"/>
<dbReference type="InterPro" id="IPR051199">
    <property type="entry name" value="LPS_LOS_Heptosyltrfase"/>
</dbReference>
<sequence length="228" mass="26525">MSSKLIKELNKYYLSPQIDLLVNDDTVEVAKLLPKINYIHTFSYQKKLDNQWLQEKNIIKNIFKKYDLSINLTSSDRSVIYALLAANTSISAIEKDNKKSWWKKILLTNYYYFDFNNHILCNNLESLNLLEINYENSLPSIPVSNRAIDNIKSKLRKYGIANFVIFHPSAQYKYKIYPQHLRDELIGYLNKLGIPILITGSRNSIDAEIKKELPLLSNVFDLIGETNL</sequence>
<organism evidence="3">
    <name type="scientific">marine metagenome</name>
    <dbReference type="NCBI Taxonomy" id="408172"/>
    <lineage>
        <taxon>unclassified sequences</taxon>
        <taxon>metagenomes</taxon>
        <taxon>ecological metagenomes</taxon>
    </lineage>
</organism>
<keyword evidence="2" id="KW-0808">Transferase</keyword>
<dbReference type="GO" id="GO:0005829">
    <property type="term" value="C:cytosol"/>
    <property type="evidence" value="ECO:0007669"/>
    <property type="project" value="TreeGrafter"/>
</dbReference>
<gene>
    <name evidence="3" type="ORF">METZ01_LOCUS387905</name>
</gene>
<dbReference type="EMBL" id="UINC01145116">
    <property type="protein sequence ID" value="SVD35051.1"/>
    <property type="molecule type" value="Genomic_DNA"/>
</dbReference>